<evidence type="ECO:0000256" key="1">
    <source>
        <dbReference type="SAM" id="MobiDB-lite"/>
    </source>
</evidence>
<evidence type="ECO:0000313" key="3">
    <source>
        <dbReference type="Proteomes" id="UP000186323"/>
    </source>
</evidence>
<dbReference type="EMBL" id="LT630450">
    <property type="protein sequence ID" value="SFV74228.1"/>
    <property type="molecule type" value="Genomic_DNA"/>
</dbReference>
<feature type="region of interest" description="Disordered" evidence="1">
    <location>
        <begin position="1"/>
        <end position="65"/>
    </location>
</feature>
<protein>
    <submittedName>
        <fullName evidence="2">Uncharacterized protein</fullName>
    </submittedName>
</protein>
<organism evidence="2 3">
    <name type="scientific">Desulfovibrio piger</name>
    <dbReference type="NCBI Taxonomy" id="901"/>
    <lineage>
        <taxon>Bacteria</taxon>
        <taxon>Pseudomonadati</taxon>
        <taxon>Thermodesulfobacteriota</taxon>
        <taxon>Desulfovibrionia</taxon>
        <taxon>Desulfovibrionales</taxon>
        <taxon>Desulfovibrionaceae</taxon>
        <taxon>Desulfovibrio</taxon>
    </lineage>
</organism>
<name>A0A1K1LHN8_9BACT</name>
<accession>A0A1K1LHN8</accession>
<sequence length="65" mass="6820">MPDAARRVERGGRAGRPCRSRAAGSWFAAVPPSPSGGPVPRPVRDAVRGRSCPDGEGPKPPCRSR</sequence>
<gene>
    <name evidence="2" type="ORF">DESPIGER_2407</name>
</gene>
<feature type="compositionally biased region" description="Basic and acidic residues" evidence="1">
    <location>
        <begin position="42"/>
        <end position="57"/>
    </location>
</feature>
<dbReference type="Proteomes" id="UP000186323">
    <property type="component" value="Chromosome I"/>
</dbReference>
<dbReference type="AlphaFoldDB" id="A0A1K1LHN8"/>
<dbReference type="KEGG" id="dpg:DESPIGER_2407"/>
<feature type="compositionally biased region" description="Basic and acidic residues" evidence="1">
    <location>
        <begin position="1"/>
        <end position="12"/>
    </location>
</feature>
<evidence type="ECO:0000313" key="2">
    <source>
        <dbReference type="EMBL" id="SFV74228.1"/>
    </source>
</evidence>
<keyword evidence="3" id="KW-1185">Reference proteome</keyword>
<feature type="compositionally biased region" description="Pro residues" evidence="1">
    <location>
        <begin position="31"/>
        <end position="41"/>
    </location>
</feature>
<reference evidence="3" key="1">
    <citation type="submission" date="2016-10" db="EMBL/GenBank/DDBJ databases">
        <authorList>
            <person name="Wegmann U."/>
        </authorList>
    </citation>
    <scope>NUCLEOTIDE SEQUENCE [LARGE SCALE GENOMIC DNA]</scope>
</reference>
<proteinExistence type="predicted"/>